<evidence type="ECO:0000313" key="4">
    <source>
        <dbReference type="Proteomes" id="UP000010164"/>
    </source>
</evidence>
<dbReference type="InterPro" id="IPR031848">
    <property type="entry name" value="PrlF_antitoxin"/>
</dbReference>
<dbReference type="EMBL" id="AMRJ01000009">
    <property type="protein sequence ID" value="EKF74665.1"/>
    <property type="molecule type" value="Genomic_DNA"/>
</dbReference>
<feature type="domain" description="SpoVT-AbrB" evidence="2">
    <location>
        <begin position="9"/>
        <end position="54"/>
    </location>
</feature>
<reference evidence="3 4" key="1">
    <citation type="journal article" date="2012" name="J. Bacteriol.">
        <title>Genome Sequence of the Alkane-Degrading Bacterium Alcanivorax hongdengensis Type Strain A-11-3.</title>
        <authorList>
            <person name="Lai Q."/>
            <person name="Shao Z."/>
        </authorList>
    </citation>
    <scope>NUCLEOTIDE SEQUENCE [LARGE SCALE GENOMIC DNA]</scope>
    <source>
        <strain evidence="3 4">A-11-3</strain>
    </source>
</reference>
<dbReference type="GO" id="GO:0003677">
    <property type="term" value="F:DNA binding"/>
    <property type="evidence" value="ECO:0007669"/>
    <property type="project" value="UniProtKB-UniRule"/>
</dbReference>
<dbReference type="RefSeq" id="WP_008928699.1">
    <property type="nucleotide sequence ID" value="NZ_AMRJ01000009.1"/>
</dbReference>
<dbReference type="Proteomes" id="UP000010164">
    <property type="component" value="Unassembled WGS sequence"/>
</dbReference>
<keyword evidence="4" id="KW-1185">Reference proteome</keyword>
<dbReference type="InterPro" id="IPR037914">
    <property type="entry name" value="SpoVT-AbrB_sf"/>
</dbReference>
<protein>
    <submittedName>
        <fullName evidence="3">AbrB family transcriptional regulator</fullName>
    </submittedName>
</protein>
<dbReference type="Pfam" id="PF15937">
    <property type="entry name" value="PrlF_antitoxin"/>
    <property type="match status" value="1"/>
</dbReference>
<organism evidence="3 4">
    <name type="scientific">Alcanivorax hongdengensis A-11-3</name>
    <dbReference type="NCBI Taxonomy" id="1177179"/>
    <lineage>
        <taxon>Bacteria</taxon>
        <taxon>Pseudomonadati</taxon>
        <taxon>Pseudomonadota</taxon>
        <taxon>Gammaproteobacteria</taxon>
        <taxon>Oceanospirillales</taxon>
        <taxon>Alcanivoracaceae</taxon>
        <taxon>Alcanivorax</taxon>
    </lineage>
</organism>
<dbReference type="PROSITE" id="PS51740">
    <property type="entry name" value="SPOVT_ABRB"/>
    <property type="match status" value="1"/>
</dbReference>
<dbReference type="InterPro" id="IPR007159">
    <property type="entry name" value="SpoVT-AbrB_dom"/>
</dbReference>
<dbReference type="PATRIC" id="fig|1177179.3.peg.1527"/>
<keyword evidence="1" id="KW-0238">DNA-binding</keyword>
<evidence type="ECO:0000256" key="1">
    <source>
        <dbReference type="PROSITE-ProRule" id="PRU01076"/>
    </source>
</evidence>
<dbReference type="GO" id="GO:0001558">
    <property type="term" value="P:regulation of cell growth"/>
    <property type="evidence" value="ECO:0007669"/>
    <property type="project" value="InterPro"/>
</dbReference>
<proteinExistence type="predicted"/>
<dbReference type="SMART" id="SM00966">
    <property type="entry name" value="SpoVT_AbrB"/>
    <property type="match status" value="1"/>
</dbReference>
<gene>
    <name evidence="3" type="ORF">A11A3_07593</name>
</gene>
<accession>L0WFR7</accession>
<comment type="caution">
    <text evidence="3">The sequence shown here is derived from an EMBL/GenBank/DDBJ whole genome shotgun (WGS) entry which is preliminary data.</text>
</comment>
<dbReference type="Gene3D" id="2.10.260.10">
    <property type="match status" value="1"/>
</dbReference>
<dbReference type="NCBIfam" id="TIGR01439">
    <property type="entry name" value="lp_hng_hel_AbrB"/>
    <property type="match status" value="1"/>
</dbReference>
<dbReference type="SUPFAM" id="SSF89447">
    <property type="entry name" value="AbrB/MazE/MraZ-like"/>
    <property type="match status" value="1"/>
</dbReference>
<evidence type="ECO:0000313" key="3">
    <source>
        <dbReference type="EMBL" id="EKF74665.1"/>
    </source>
</evidence>
<dbReference type="eggNOG" id="COG2002">
    <property type="taxonomic scope" value="Bacteria"/>
</dbReference>
<sequence>MPRVHESIHEQATLTSKGQITLPKAIRQALGVTMGGKVSFELRGGEVIVTRADAEHEDPAIGSFLGLLEQDIRQGKHVGNLPDDLAQAMLANLGHPVDIDENIEGEVAL</sequence>
<name>L0WFR7_9GAMM</name>
<dbReference type="GO" id="GO:0003700">
    <property type="term" value="F:DNA-binding transcription factor activity"/>
    <property type="evidence" value="ECO:0007669"/>
    <property type="project" value="InterPro"/>
</dbReference>
<dbReference type="AlphaFoldDB" id="L0WFR7"/>
<dbReference type="GO" id="GO:0097351">
    <property type="term" value="F:toxin sequestering activity"/>
    <property type="evidence" value="ECO:0007669"/>
    <property type="project" value="InterPro"/>
</dbReference>
<evidence type="ECO:0000259" key="2">
    <source>
        <dbReference type="PROSITE" id="PS51740"/>
    </source>
</evidence>
<dbReference type="STRING" id="1177179.A11A3_07593"/>
<dbReference type="OrthoDB" id="426345at2"/>